<evidence type="ECO:0000256" key="8">
    <source>
        <dbReference type="ARBA" id="ARBA00022692"/>
    </source>
</evidence>
<keyword evidence="6" id="KW-0813">Transport</keyword>
<keyword evidence="10" id="KW-0249">Electron transport</keyword>
<dbReference type="GO" id="GO:0045271">
    <property type="term" value="C:respiratory chain complex I"/>
    <property type="evidence" value="ECO:0000318"/>
    <property type="project" value="GO_Central"/>
</dbReference>
<dbReference type="AlphaFoldDB" id="A0A8J1MBX7"/>
<keyword evidence="12" id="KW-0496">Mitochondrion</keyword>
<keyword evidence="7" id="KW-0679">Respiratory chain</keyword>
<evidence type="ECO:0000256" key="16">
    <source>
        <dbReference type="SAM" id="Phobius"/>
    </source>
</evidence>
<comment type="similarity">
    <text evidence="3">Belongs to the complex I NDUFB4 subunit family.</text>
</comment>
<name>A0A8J1MBX7_XENLA</name>
<evidence type="ECO:0000256" key="4">
    <source>
        <dbReference type="ARBA" id="ARBA00011533"/>
    </source>
</evidence>
<protein>
    <recommendedName>
        <fullName evidence="5">NADH dehydrogenase [ubiquinone] 1 beta subcomplex subunit 4</fullName>
    </recommendedName>
    <alternativeName>
        <fullName evidence="14">Complex I-B15</fullName>
    </alternativeName>
    <alternativeName>
        <fullName evidence="15">NADH-ubiquinone oxidoreductase B15 subunit</fullName>
    </alternativeName>
</protein>
<keyword evidence="11 16" id="KW-1133">Transmembrane helix</keyword>
<reference evidence="18" key="2">
    <citation type="submission" date="2025-08" db="UniProtKB">
        <authorList>
            <consortium name="RefSeq"/>
        </authorList>
    </citation>
    <scope>IDENTIFICATION</scope>
    <source>
        <strain evidence="18">J_2021</strain>
        <tissue evidence="18">Erythrocytes</tissue>
    </source>
</reference>
<keyword evidence="8 16" id="KW-0812">Transmembrane</keyword>
<keyword evidence="17" id="KW-1185">Reference proteome</keyword>
<dbReference type="OrthoDB" id="5818798at2759"/>
<keyword evidence="13 16" id="KW-0472">Membrane</keyword>
<dbReference type="PANTHER" id="PTHR15469:SF0">
    <property type="entry name" value="NADH DEHYDROGENASE [UBIQUINONE] 1 BETA SUBCOMPLEX SUBUNIT 4"/>
    <property type="match status" value="1"/>
</dbReference>
<reference evidence="17" key="1">
    <citation type="submission" date="2024-06" db="UniProtKB">
        <authorList>
            <consortium name="RefSeq"/>
        </authorList>
    </citation>
    <scope>NUCLEOTIDE SEQUENCE [LARGE SCALE GENOMIC DNA]</scope>
    <source>
        <strain evidence="17">J_2021</strain>
    </source>
</reference>
<accession>A0A8J1MBX7</accession>
<gene>
    <name evidence="18" type="primary">ndufb4.S</name>
    <name evidence="18" type="synonym">b15</name>
    <name evidence="18" type="synonym">ci-b15</name>
</gene>
<dbReference type="PANTHER" id="PTHR15469">
    <property type="entry name" value="NADH-UBIQUINONE OXIDOREDUCTASE B15 SUBUNIT"/>
    <property type="match status" value="1"/>
</dbReference>
<proteinExistence type="inferred from homology"/>
<evidence type="ECO:0000256" key="11">
    <source>
        <dbReference type="ARBA" id="ARBA00022989"/>
    </source>
</evidence>
<dbReference type="GeneID" id="100049125"/>
<evidence type="ECO:0000256" key="7">
    <source>
        <dbReference type="ARBA" id="ARBA00022660"/>
    </source>
</evidence>
<evidence type="ECO:0000256" key="9">
    <source>
        <dbReference type="ARBA" id="ARBA00022792"/>
    </source>
</evidence>
<evidence type="ECO:0000256" key="5">
    <source>
        <dbReference type="ARBA" id="ARBA00018681"/>
    </source>
</evidence>
<evidence type="ECO:0000256" key="15">
    <source>
        <dbReference type="ARBA" id="ARBA00030987"/>
    </source>
</evidence>
<sequence length="141" mass="16596">MADFKEAPLSSRPLGLNPTEYFGLSPEQRRVEEERLALRAQLKRRYQLQLNDPHRKALVEDPALNRWMFARNRNIYPNFRPSPKTSLLGLVWGVGPLFFWYYVFKTDRVSGRLCFIGDQIICYELWYLCSAAILYEMDASL</sequence>
<evidence type="ECO:0000313" key="17">
    <source>
        <dbReference type="Proteomes" id="UP000186698"/>
    </source>
</evidence>
<comment type="subunit">
    <text evidence="4">Complex I is composed of 45 different subunits.</text>
</comment>
<evidence type="ECO:0000256" key="12">
    <source>
        <dbReference type="ARBA" id="ARBA00023128"/>
    </source>
</evidence>
<evidence type="ECO:0000256" key="2">
    <source>
        <dbReference type="ARBA" id="ARBA00004298"/>
    </source>
</evidence>
<evidence type="ECO:0000256" key="3">
    <source>
        <dbReference type="ARBA" id="ARBA00007260"/>
    </source>
</evidence>
<dbReference type="Pfam" id="PF07225">
    <property type="entry name" value="NDUF_B4"/>
    <property type="match status" value="1"/>
</dbReference>
<dbReference type="CTD" id="100049125"/>
<keyword evidence="9" id="KW-0999">Mitochondrion inner membrane</keyword>
<dbReference type="RefSeq" id="XP_041438861.1">
    <property type="nucleotide sequence ID" value="XM_041582927.1"/>
</dbReference>
<evidence type="ECO:0000256" key="10">
    <source>
        <dbReference type="ARBA" id="ARBA00022982"/>
    </source>
</evidence>
<evidence type="ECO:0000313" key="18">
    <source>
        <dbReference type="RefSeq" id="XP_041438861.1"/>
    </source>
</evidence>
<evidence type="ECO:0000256" key="13">
    <source>
        <dbReference type="ARBA" id="ARBA00023136"/>
    </source>
</evidence>
<dbReference type="GO" id="GO:0005743">
    <property type="term" value="C:mitochondrial inner membrane"/>
    <property type="evidence" value="ECO:0007669"/>
    <property type="project" value="UniProtKB-SubCell"/>
</dbReference>
<organism evidence="17 18">
    <name type="scientific">Xenopus laevis</name>
    <name type="common">African clawed frog</name>
    <dbReference type="NCBI Taxonomy" id="8355"/>
    <lineage>
        <taxon>Eukaryota</taxon>
        <taxon>Metazoa</taxon>
        <taxon>Chordata</taxon>
        <taxon>Craniata</taxon>
        <taxon>Vertebrata</taxon>
        <taxon>Euteleostomi</taxon>
        <taxon>Amphibia</taxon>
        <taxon>Batrachia</taxon>
        <taxon>Anura</taxon>
        <taxon>Pipoidea</taxon>
        <taxon>Pipidae</taxon>
        <taxon>Xenopodinae</taxon>
        <taxon>Xenopus</taxon>
        <taxon>Xenopus</taxon>
    </lineage>
</organism>
<evidence type="ECO:0000256" key="1">
    <source>
        <dbReference type="ARBA" id="ARBA00003195"/>
    </source>
</evidence>
<comment type="function">
    <text evidence="1">Accessory subunit of the mitochondrial membrane respiratory chain NADH dehydrogenase (Complex I), that is believed not to be involved in catalysis. Complex I functions in the transfer of electrons from NADH to the respiratory chain. The immediate electron acceptor for the enzyme is believed to be ubiquinone.</text>
</comment>
<comment type="subcellular location">
    <subcellularLocation>
        <location evidence="2">Mitochondrion inner membrane</location>
        <topology evidence="2">Single-pass membrane protein</topology>
        <orientation evidence="2">Matrix side</orientation>
    </subcellularLocation>
</comment>
<evidence type="ECO:0000256" key="14">
    <source>
        <dbReference type="ARBA" id="ARBA00030212"/>
    </source>
</evidence>
<dbReference type="Proteomes" id="UP000186698">
    <property type="component" value="Chromosome 2S"/>
</dbReference>
<evidence type="ECO:0000256" key="6">
    <source>
        <dbReference type="ARBA" id="ARBA00022448"/>
    </source>
</evidence>
<feature type="transmembrane region" description="Helical" evidence="16">
    <location>
        <begin position="86"/>
        <end position="103"/>
    </location>
</feature>
<dbReference type="InterPro" id="IPR009866">
    <property type="entry name" value="NADH_UbQ_OxRdtase_NDUFB4_su"/>
</dbReference>